<evidence type="ECO:0000256" key="2">
    <source>
        <dbReference type="ARBA" id="ARBA00022448"/>
    </source>
</evidence>
<gene>
    <name evidence="14" type="ORF">CI088_07695</name>
</gene>
<comment type="subcellular location">
    <subcellularLocation>
        <location evidence="1">Membrane</location>
        <topology evidence="1">Multi-pass membrane protein</topology>
    </subcellularLocation>
</comment>
<proteinExistence type="predicted"/>
<dbReference type="Pfam" id="PF00520">
    <property type="entry name" value="Ion_trans"/>
    <property type="match status" value="1"/>
</dbReference>
<dbReference type="GO" id="GO:0008076">
    <property type="term" value="C:voltage-gated potassium channel complex"/>
    <property type="evidence" value="ECO:0007669"/>
    <property type="project" value="InterPro"/>
</dbReference>
<dbReference type="GO" id="GO:0005249">
    <property type="term" value="F:voltage-gated potassium channel activity"/>
    <property type="evidence" value="ECO:0007669"/>
    <property type="project" value="InterPro"/>
</dbReference>
<dbReference type="GO" id="GO:0001508">
    <property type="term" value="P:action potential"/>
    <property type="evidence" value="ECO:0007669"/>
    <property type="project" value="TreeGrafter"/>
</dbReference>
<protein>
    <submittedName>
        <fullName evidence="14">Ion transporter</fullName>
    </submittedName>
</protein>
<evidence type="ECO:0000256" key="1">
    <source>
        <dbReference type="ARBA" id="ARBA00004141"/>
    </source>
</evidence>
<feature type="domain" description="Ion transport" evidence="13">
    <location>
        <begin position="6"/>
        <end position="210"/>
    </location>
</feature>
<dbReference type="EMBL" id="PIEU01000057">
    <property type="protein sequence ID" value="PZL74075.1"/>
    <property type="molecule type" value="Genomic_DNA"/>
</dbReference>
<dbReference type="PRINTS" id="PR00169">
    <property type="entry name" value="KCHANNEL"/>
</dbReference>
<feature type="transmembrane region" description="Helical" evidence="12">
    <location>
        <begin position="7"/>
        <end position="28"/>
    </location>
</feature>
<accession>A0A2W4BC32</accession>
<keyword evidence="11" id="KW-0407">Ion channel</keyword>
<evidence type="ECO:0000256" key="11">
    <source>
        <dbReference type="ARBA" id="ARBA00023303"/>
    </source>
</evidence>
<dbReference type="SUPFAM" id="SSF81324">
    <property type="entry name" value="Voltage-gated potassium channels"/>
    <property type="match status" value="1"/>
</dbReference>
<comment type="caution">
    <text evidence="14">The sequence shown here is derived from an EMBL/GenBank/DDBJ whole genome shotgun (WGS) entry which is preliminary data.</text>
</comment>
<keyword evidence="5" id="KW-0631">Potassium channel</keyword>
<name>A0A2W4BC32_9ENTE</name>
<evidence type="ECO:0000256" key="12">
    <source>
        <dbReference type="SAM" id="Phobius"/>
    </source>
</evidence>
<organism evidence="14 15">
    <name type="scientific">Enterococcus plantarum</name>
    <dbReference type="NCBI Taxonomy" id="1077675"/>
    <lineage>
        <taxon>Bacteria</taxon>
        <taxon>Bacillati</taxon>
        <taxon>Bacillota</taxon>
        <taxon>Bacilli</taxon>
        <taxon>Lactobacillales</taxon>
        <taxon>Enterococcaceae</taxon>
        <taxon>Enterococcus</taxon>
    </lineage>
</organism>
<evidence type="ECO:0000259" key="13">
    <source>
        <dbReference type="Pfam" id="PF00520"/>
    </source>
</evidence>
<keyword evidence="3" id="KW-0633">Potassium transport</keyword>
<evidence type="ECO:0000256" key="10">
    <source>
        <dbReference type="ARBA" id="ARBA00023136"/>
    </source>
</evidence>
<evidence type="ECO:0000256" key="7">
    <source>
        <dbReference type="ARBA" id="ARBA00022958"/>
    </source>
</evidence>
<keyword evidence="10 12" id="KW-0472">Membrane</keyword>
<evidence type="ECO:0000256" key="6">
    <source>
        <dbReference type="ARBA" id="ARBA00022882"/>
    </source>
</evidence>
<keyword evidence="6" id="KW-0851">Voltage-gated channel</keyword>
<keyword evidence="4 12" id="KW-0812">Transmembrane</keyword>
<dbReference type="InterPro" id="IPR005821">
    <property type="entry name" value="Ion_trans_dom"/>
</dbReference>
<dbReference type="InterPro" id="IPR028325">
    <property type="entry name" value="VG_K_chnl"/>
</dbReference>
<evidence type="ECO:0000313" key="15">
    <source>
        <dbReference type="Proteomes" id="UP000249828"/>
    </source>
</evidence>
<feature type="transmembrane region" description="Helical" evidence="12">
    <location>
        <begin position="181"/>
        <end position="201"/>
    </location>
</feature>
<dbReference type="Proteomes" id="UP000249828">
    <property type="component" value="Unassembled WGS sequence"/>
</dbReference>
<evidence type="ECO:0000256" key="9">
    <source>
        <dbReference type="ARBA" id="ARBA00023065"/>
    </source>
</evidence>
<dbReference type="AlphaFoldDB" id="A0A2W4BC32"/>
<evidence type="ECO:0000256" key="4">
    <source>
        <dbReference type="ARBA" id="ARBA00022692"/>
    </source>
</evidence>
<evidence type="ECO:0000256" key="5">
    <source>
        <dbReference type="ARBA" id="ARBA00022826"/>
    </source>
</evidence>
<keyword evidence="8 12" id="KW-1133">Transmembrane helix</keyword>
<dbReference type="RefSeq" id="WP_111247756.1">
    <property type="nucleotide sequence ID" value="NZ_PIEU01000057.1"/>
</dbReference>
<keyword evidence="2" id="KW-0813">Transport</keyword>
<dbReference type="Gene3D" id="1.20.120.350">
    <property type="entry name" value="Voltage-gated potassium channels. Chain C"/>
    <property type="match status" value="1"/>
</dbReference>
<dbReference type="Gene3D" id="1.10.287.70">
    <property type="match status" value="1"/>
</dbReference>
<keyword evidence="15" id="KW-1185">Reference proteome</keyword>
<evidence type="ECO:0000256" key="3">
    <source>
        <dbReference type="ARBA" id="ARBA00022538"/>
    </source>
</evidence>
<dbReference type="PANTHER" id="PTHR11537">
    <property type="entry name" value="VOLTAGE-GATED POTASSIUM CHANNEL"/>
    <property type="match status" value="1"/>
</dbReference>
<evidence type="ECO:0000313" key="14">
    <source>
        <dbReference type="EMBL" id="PZL74075.1"/>
    </source>
</evidence>
<dbReference type="InterPro" id="IPR027359">
    <property type="entry name" value="Volt_channel_dom_sf"/>
</dbReference>
<keyword evidence="7" id="KW-0630">Potassium</keyword>
<reference evidence="14 15" key="1">
    <citation type="submission" date="2017-11" db="EMBL/GenBank/DDBJ databases">
        <title>Draft genome sequence of Enterococcus plantarum TRW2 strain isolated from lettuce.</title>
        <authorList>
            <person name="Kim E.B."/>
            <person name="Marco M.L."/>
            <person name="Williams T.R."/>
            <person name="You I.H."/>
        </authorList>
    </citation>
    <scope>NUCLEOTIDE SEQUENCE [LARGE SCALE GENOMIC DNA]</scope>
    <source>
        <strain evidence="14 15">TRW2</strain>
    </source>
</reference>
<keyword evidence="9" id="KW-0406">Ion transport</keyword>
<feature type="transmembrane region" description="Helical" evidence="12">
    <location>
        <begin position="126"/>
        <end position="148"/>
    </location>
</feature>
<sequence>MKKYSNIYSYSIVFLALVSISLVILDFSNVLSISEKPYNYIDNLILIIFAIDYSARFYKSDNKLIFFKQNIFDLIAIIPFDSVFSFFRVARIFRIAKIGRLAKLTRVIGVTGKLTRNTKTFLNTNGFLKIIYASIVLIVISSLTYSYAENVPYIDAFWWALVTTTTVGYGDISPDTPLGRLAAIILMFLGIGFIGMLTSTITEFFNKTDKKDVSEEKIDLLMKKIENLEQKIDDLSK</sequence>
<dbReference type="PANTHER" id="PTHR11537:SF254">
    <property type="entry name" value="POTASSIUM VOLTAGE-GATED CHANNEL PROTEIN SHAB"/>
    <property type="match status" value="1"/>
</dbReference>
<evidence type="ECO:0000256" key="8">
    <source>
        <dbReference type="ARBA" id="ARBA00022989"/>
    </source>
</evidence>